<keyword evidence="1" id="KW-0472">Membrane</keyword>
<reference evidence="2" key="1">
    <citation type="submission" date="2020-11" db="EMBL/GenBank/DDBJ databases">
        <title>Isolation and identification of active actinomycetes.</title>
        <authorList>
            <person name="Yu B."/>
        </authorList>
    </citation>
    <scope>NUCLEOTIDE SEQUENCE</scope>
    <source>
        <strain evidence="2">NEAU-YB345</strain>
    </source>
</reference>
<keyword evidence="1" id="KW-0812">Transmembrane</keyword>
<evidence type="ECO:0000313" key="3">
    <source>
        <dbReference type="Proteomes" id="UP000657385"/>
    </source>
</evidence>
<accession>A0A931AZW6</accession>
<dbReference type="AlphaFoldDB" id="A0A931AZW6"/>
<evidence type="ECO:0000313" key="2">
    <source>
        <dbReference type="EMBL" id="MBF9068590.1"/>
    </source>
</evidence>
<evidence type="ECO:0000256" key="1">
    <source>
        <dbReference type="SAM" id="Phobius"/>
    </source>
</evidence>
<dbReference type="RefSeq" id="WP_196193764.1">
    <property type="nucleotide sequence ID" value="NZ_JADPRT010000004.1"/>
</dbReference>
<name>A0A931AZW6_9ACTN</name>
<organism evidence="2 3">
    <name type="scientific">Streptacidiphilus fuscans</name>
    <dbReference type="NCBI Taxonomy" id="2789292"/>
    <lineage>
        <taxon>Bacteria</taxon>
        <taxon>Bacillati</taxon>
        <taxon>Actinomycetota</taxon>
        <taxon>Actinomycetes</taxon>
        <taxon>Kitasatosporales</taxon>
        <taxon>Streptomycetaceae</taxon>
        <taxon>Streptacidiphilus</taxon>
    </lineage>
</organism>
<keyword evidence="1" id="KW-1133">Transmembrane helix</keyword>
<feature type="transmembrane region" description="Helical" evidence="1">
    <location>
        <begin position="45"/>
        <end position="66"/>
    </location>
</feature>
<proteinExistence type="predicted"/>
<sequence length="72" mass="7394">MKAIRLIIAAAAAAFAGLLIADNRGDSPKYHVTVLNHGIGTVSTLDAFIAGLVLALLFGLAMGLGFGGRSRR</sequence>
<comment type="caution">
    <text evidence="2">The sequence shown here is derived from an EMBL/GenBank/DDBJ whole genome shotgun (WGS) entry which is preliminary data.</text>
</comment>
<keyword evidence="3" id="KW-1185">Reference proteome</keyword>
<dbReference type="EMBL" id="JADPRT010000004">
    <property type="protein sequence ID" value="MBF9068590.1"/>
    <property type="molecule type" value="Genomic_DNA"/>
</dbReference>
<dbReference type="Proteomes" id="UP000657385">
    <property type="component" value="Unassembled WGS sequence"/>
</dbReference>
<gene>
    <name evidence="2" type="ORF">I2501_11160</name>
</gene>
<protein>
    <submittedName>
        <fullName evidence="2">Uncharacterized protein</fullName>
    </submittedName>
</protein>